<comment type="caution">
    <text evidence="2">The sequence shown here is derived from an EMBL/GenBank/DDBJ whole genome shotgun (WGS) entry which is preliminary data.</text>
</comment>
<dbReference type="InterPro" id="IPR032817">
    <property type="entry name" value="Mon2_C"/>
</dbReference>
<feature type="domain" description="Mon2 C-terminal" evidence="1">
    <location>
        <begin position="12"/>
        <end position="275"/>
    </location>
</feature>
<dbReference type="Pfam" id="PF16206">
    <property type="entry name" value="Mon2_C"/>
    <property type="match status" value="1"/>
</dbReference>
<keyword evidence="3" id="KW-1185">Reference proteome</keyword>
<sequence length="283" mass="31750">MYTEMEQRVNLTLRLPLGLKYDCPSASTWMQAVNSAFCILAVGLPVARKHPAEFRGMWSELASMFEDFLFTKHPSPPTLSMEDFQRDEAIDCKMVHLIREDILPYASSVPSDFVVRIMDLLNRGSIHSAVSDTFVDTDSSRKLREDFARTCFETLLQFSFVSKKGEEGSVTKIAVLSLLQRCQEVVKKYVDDERLSGKCPLPRPRLAEITAVLKAITTLLQSLKKAPPNNVETGVWQQAIQLYPALVDCTTSASPQVTRALKDALHEYRDLLAAPSAHVQNGR</sequence>
<dbReference type="Proteomes" id="UP001519460">
    <property type="component" value="Unassembled WGS sequence"/>
</dbReference>
<organism evidence="2 3">
    <name type="scientific">Batillaria attramentaria</name>
    <dbReference type="NCBI Taxonomy" id="370345"/>
    <lineage>
        <taxon>Eukaryota</taxon>
        <taxon>Metazoa</taxon>
        <taxon>Spiralia</taxon>
        <taxon>Lophotrochozoa</taxon>
        <taxon>Mollusca</taxon>
        <taxon>Gastropoda</taxon>
        <taxon>Caenogastropoda</taxon>
        <taxon>Sorbeoconcha</taxon>
        <taxon>Cerithioidea</taxon>
        <taxon>Batillariidae</taxon>
        <taxon>Batillaria</taxon>
    </lineage>
</organism>
<dbReference type="EMBL" id="JACVVK020000238">
    <property type="protein sequence ID" value="KAK7482792.1"/>
    <property type="molecule type" value="Genomic_DNA"/>
</dbReference>
<evidence type="ECO:0000313" key="3">
    <source>
        <dbReference type="Proteomes" id="UP001519460"/>
    </source>
</evidence>
<reference evidence="2 3" key="1">
    <citation type="journal article" date="2023" name="Sci. Data">
        <title>Genome assembly of the Korean intertidal mud-creeper Batillaria attramentaria.</title>
        <authorList>
            <person name="Patra A.K."/>
            <person name="Ho P.T."/>
            <person name="Jun S."/>
            <person name="Lee S.J."/>
            <person name="Kim Y."/>
            <person name="Won Y.J."/>
        </authorList>
    </citation>
    <scope>NUCLEOTIDE SEQUENCE [LARGE SCALE GENOMIC DNA]</scope>
    <source>
        <strain evidence="2">Wonlab-2016</strain>
    </source>
</reference>
<dbReference type="AlphaFoldDB" id="A0ABD0K7D0"/>
<gene>
    <name evidence="2" type="ORF">BaRGS_00025958</name>
</gene>
<name>A0ABD0K7D0_9CAEN</name>
<evidence type="ECO:0000259" key="1">
    <source>
        <dbReference type="Pfam" id="PF16206"/>
    </source>
</evidence>
<proteinExistence type="predicted"/>
<accession>A0ABD0K7D0</accession>
<evidence type="ECO:0000313" key="2">
    <source>
        <dbReference type="EMBL" id="KAK7482792.1"/>
    </source>
</evidence>
<protein>
    <recommendedName>
        <fullName evidence="1">Mon2 C-terminal domain-containing protein</fullName>
    </recommendedName>
</protein>